<accession>A0A922IFD6</accession>
<dbReference type="Proteomes" id="UP000790347">
    <property type="component" value="Unassembled WGS sequence"/>
</dbReference>
<comment type="caution">
    <text evidence="1">The sequence shown here is derived from an EMBL/GenBank/DDBJ whole genome shotgun (WGS) entry which is preliminary data.</text>
</comment>
<organism evidence="1 2">
    <name type="scientific">Dermatophagoides farinae</name>
    <name type="common">American house dust mite</name>
    <dbReference type="NCBI Taxonomy" id="6954"/>
    <lineage>
        <taxon>Eukaryota</taxon>
        <taxon>Metazoa</taxon>
        <taxon>Ecdysozoa</taxon>
        <taxon>Arthropoda</taxon>
        <taxon>Chelicerata</taxon>
        <taxon>Arachnida</taxon>
        <taxon>Acari</taxon>
        <taxon>Acariformes</taxon>
        <taxon>Sarcoptiformes</taxon>
        <taxon>Astigmata</taxon>
        <taxon>Psoroptidia</taxon>
        <taxon>Analgoidea</taxon>
        <taxon>Pyroglyphidae</taxon>
        <taxon>Dermatophagoidinae</taxon>
        <taxon>Dermatophagoides</taxon>
    </lineage>
</organism>
<reference evidence="1" key="1">
    <citation type="submission" date="2013-05" db="EMBL/GenBank/DDBJ databases">
        <authorList>
            <person name="Yim A.K.Y."/>
            <person name="Chan T.F."/>
            <person name="Ji K.M."/>
            <person name="Liu X.Y."/>
            <person name="Zhou J.W."/>
            <person name="Li R.Q."/>
            <person name="Yang K.Y."/>
            <person name="Li J."/>
            <person name="Li M."/>
            <person name="Law P.T.W."/>
            <person name="Wu Y.L."/>
            <person name="Cai Z.L."/>
            <person name="Qin H."/>
            <person name="Bao Y."/>
            <person name="Leung R.K.K."/>
            <person name="Ng P.K.S."/>
            <person name="Zou J."/>
            <person name="Zhong X.J."/>
            <person name="Ran P.X."/>
            <person name="Zhong N.S."/>
            <person name="Liu Z.G."/>
            <person name="Tsui S.K.W."/>
        </authorList>
    </citation>
    <scope>NUCLEOTIDE SEQUENCE</scope>
    <source>
        <strain evidence="1">Derf</strain>
        <tissue evidence="1">Whole organism</tissue>
    </source>
</reference>
<gene>
    <name evidence="1" type="ORF">DERF_001680</name>
</gene>
<proteinExistence type="predicted"/>
<reference evidence="1" key="2">
    <citation type="journal article" date="2022" name="Res Sq">
        <title>Comparative Genomics Reveals Insights into the Divergent Evolution of Astigmatic Mites and Household Pest Adaptations.</title>
        <authorList>
            <person name="Xiong Q."/>
            <person name="Wan A.T.-Y."/>
            <person name="Liu X.-Y."/>
            <person name="Fung C.S.-H."/>
            <person name="Xiao X."/>
            <person name="Malainual N."/>
            <person name="Hou J."/>
            <person name="Wang L."/>
            <person name="Wang M."/>
            <person name="Yang K."/>
            <person name="Cui Y."/>
            <person name="Leung E."/>
            <person name="Nong W."/>
            <person name="Shin S.-K."/>
            <person name="Au S."/>
            <person name="Jeong K.Y."/>
            <person name="Chew F.T."/>
            <person name="Hui J."/>
            <person name="Leung T.F."/>
            <person name="Tungtrongchitr A."/>
            <person name="Zhong N."/>
            <person name="Liu Z."/>
            <person name="Tsui S."/>
        </authorList>
    </citation>
    <scope>NUCLEOTIDE SEQUENCE</scope>
    <source>
        <strain evidence="1">Derf</strain>
        <tissue evidence="1">Whole organism</tissue>
    </source>
</reference>
<evidence type="ECO:0000313" key="2">
    <source>
        <dbReference type="Proteomes" id="UP000790347"/>
    </source>
</evidence>
<keyword evidence="2" id="KW-1185">Reference proteome</keyword>
<dbReference type="AlphaFoldDB" id="A0A922IFD6"/>
<protein>
    <submittedName>
        <fullName evidence="1">Uncharacterized protein</fullName>
    </submittedName>
</protein>
<evidence type="ECO:0000313" key="1">
    <source>
        <dbReference type="EMBL" id="KAH9527673.1"/>
    </source>
</evidence>
<sequence length="126" mass="14037">MKPIKIFCKRFNSSFVTSNGMIFAIVDADVDDDCTVLPPPPPPTIIRATNFGCAFTIYYEIVEISFLSDHHHHNQHHHIIPKRRLCICCCNCKTSLLTIGVCTVVLVTATDEPSGPYVAVVFDNND</sequence>
<dbReference type="EMBL" id="ASGP02000001">
    <property type="protein sequence ID" value="KAH9527673.1"/>
    <property type="molecule type" value="Genomic_DNA"/>
</dbReference>
<name>A0A922IFD6_DERFA</name>